<keyword evidence="9" id="KW-1185">Reference proteome</keyword>
<keyword evidence="4" id="KW-1133">Transmembrane helix</keyword>
<evidence type="ECO:0000313" key="9">
    <source>
        <dbReference type="Proteomes" id="UP001201163"/>
    </source>
</evidence>
<proteinExistence type="predicted"/>
<keyword evidence="2" id="KW-0813">Transport</keyword>
<evidence type="ECO:0000256" key="3">
    <source>
        <dbReference type="ARBA" id="ARBA00022692"/>
    </source>
</evidence>
<comment type="subcellular location">
    <subcellularLocation>
        <location evidence="1">Membrane</location>
        <topology evidence="1">Multi-pass membrane protein</topology>
    </subcellularLocation>
</comment>
<dbReference type="GO" id="GO:0030001">
    <property type="term" value="P:metal ion transport"/>
    <property type="evidence" value="ECO:0007669"/>
    <property type="project" value="UniProtKB-ARBA"/>
</dbReference>
<evidence type="ECO:0000256" key="1">
    <source>
        <dbReference type="ARBA" id="ARBA00004141"/>
    </source>
</evidence>
<dbReference type="InterPro" id="IPR003445">
    <property type="entry name" value="Cat_transpt"/>
</dbReference>
<evidence type="ECO:0000313" key="8">
    <source>
        <dbReference type="EMBL" id="KAH8982287.1"/>
    </source>
</evidence>
<dbReference type="GO" id="GO:0008324">
    <property type="term" value="F:monoatomic cation transmembrane transporter activity"/>
    <property type="evidence" value="ECO:0007669"/>
    <property type="project" value="InterPro"/>
</dbReference>
<protein>
    <submittedName>
        <fullName evidence="8">Uncharacterized protein</fullName>
    </submittedName>
</protein>
<evidence type="ECO:0000256" key="2">
    <source>
        <dbReference type="ARBA" id="ARBA00022448"/>
    </source>
</evidence>
<dbReference type="Proteomes" id="UP001201163">
    <property type="component" value="Unassembled WGS sequence"/>
</dbReference>
<accession>A0AAD4LD16</accession>
<keyword evidence="5" id="KW-0406">Ion transport</keyword>
<reference evidence="8" key="1">
    <citation type="submission" date="2022-01" db="EMBL/GenBank/DDBJ databases">
        <title>Comparative genomics reveals a dynamic genome evolution in the ectomycorrhizal milk-cap (Lactarius) mushrooms.</title>
        <authorList>
            <consortium name="DOE Joint Genome Institute"/>
            <person name="Lebreton A."/>
            <person name="Tang N."/>
            <person name="Kuo A."/>
            <person name="LaButti K."/>
            <person name="Drula E."/>
            <person name="Barry K."/>
            <person name="Clum A."/>
            <person name="Lipzen A."/>
            <person name="Mousain D."/>
            <person name="Ng V."/>
            <person name="Wang R."/>
            <person name="Wang X."/>
            <person name="Dai Y."/>
            <person name="Henrissat B."/>
            <person name="Grigoriev I.V."/>
            <person name="Guerin-Laguette A."/>
            <person name="Yu F."/>
            <person name="Martin F.M."/>
        </authorList>
    </citation>
    <scope>NUCLEOTIDE SEQUENCE</scope>
    <source>
        <strain evidence="8">QP</strain>
    </source>
</reference>
<feature type="region of interest" description="Disordered" evidence="7">
    <location>
        <begin position="55"/>
        <end position="119"/>
    </location>
</feature>
<gene>
    <name evidence="8" type="ORF">EDB92DRAFT_128238</name>
</gene>
<evidence type="ECO:0000256" key="7">
    <source>
        <dbReference type="SAM" id="MobiDB-lite"/>
    </source>
</evidence>
<feature type="compositionally biased region" description="Basic and acidic residues" evidence="7">
    <location>
        <begin position="108"/>
        <end position="119"/>
    </location>
</feature>
<keyword evidence="6" id="KW-0472">Membrane</keyword>
<name>A0AAD4LD16_9AGAM</name>
<dbReference type="EMBL" id="JAKELL010000102">
    <property type="protein sequence ID" value="KAH8982287.1"/>
    <property type="molecule type" value="Genomic_DNA"/>
</dbReference>
<evidence type="ECO:0000256" key="6">
    <source>
        <dbReference type="ARBA" id="ARBA00023136"/>
    </source>
</evidence>
<dbReference type="GO" id="GO:0016020">
    <property type="term" value="C:membrane"/>
    <property type="evidence" value="ECO:0007669"/>
    <property type="project" value="UniProtKB-SubCell"/>
</dbReference>
<dbReference type="AlphaFoldDB" id="A0AAD4LD16"/>
<sequence>MISHLRRRARSELRNPENASWFTTFAVFFEIVSAYGPVGLSLGIPSQALETDHLRRYVAGPTPRPSRRARRRDRLPDRVCAQGRRESEGDGDGEASGGGRRRGGTKRKITEDKRIEDYA</sequence>
<dbReference type="Pfam" id="PF02386">
    <property type="entry name" value="TrkH"/>
    <property type="match status" value="1"/>
</dbReference>
<organism evidence="8 9">
    <name type="scientific">Lactarius akahatsu</name>
    <dbReference type="NCBI Taxonomy" id="416441"/>
    <lineage>
        <taxon>Eukaryota</taxon>
        <taxon>Fungi</taxon>
        <taxon>Dikarya</taxon>
        <taxon>Basidiomycota</taxon>
        <taxon>Agaricomycotina</taxon>
        <taxon>Agaricomycetes</taxon>
        <taxon>Russulales</taxon>
        <taxon>Russulaceae</taxon>
        <taxon>Lactarius</taxon>
    </lineage>
</organism>
<evidence type="ECO:0000256" key="5">
    <source>
        <dbReference type="ARBA" id="ARBA00023065"/>
    </source>
</evidence>
<evidence type="ECO:0000256" key="4">
    <source>
        <dbReference type="ARBA" id="ARBA00022989"/>
    </source>
</evidence>
<keyword evidence="3" id="KW-0812">Transmembrane</keyword>
<comment type="caution">
    <text evidence="8">The sequence shown here is derived from an EMBL/GenBank/DDBJ whole genome shotgun (WGS) entry which is preliminary data.</text>
</comment>